<dbReference type="GO" id="GO:0046872">
    <property type="term" value="F:metal ion binding"/>
    <property type="evidence" value="ECO:0007669"/>
    <property type="project" value="UniProtKB-KW"/>
</dbReference>
<comment type="caution">
    <text evidence="12">The sequence shown here is derived from an EMBL/GenBank/DDBJ whole genome shotgun (WGS) entry which is preliminary data.</text>
</comment>
<keyword evidence="4 10" id="KW-0732">Signal</keyword>
<dbReference type="InterPro" id="IPR004852">
    <property type="entry name" value="Di-haem_cyt_c_peroxidsae"/>
</dbReference>
<keyword evidence="2 8" id="KW-0349">Heme</keyword>
<organism evidence="12 13">
    <name type="scientific">Chromobacterium alticapitis</name>
    <dbReference type="NCBI Taxonomy" id="2073169"/>
    <lineage>
        <taxon>Bacteria</taxon>
        <taxon>Pseudomonadati</taxon>
        <taxon>Pseudomonadota</taxon>
        <taxon>Betaproteobacteria</taxon>
        <taxon>Neisseriales</taxon>
        <taxon>Chromobacteriaceae</taxon>
        <taxon>Chromobacterium</taxon>
    </lineage>
</organism>
<feature type="binding site" description="axial binding residue" evidence="9">
    <location>
        <position position="78"/>
    </location>
    <ligand>
        <name>heme c</name>
        <dbReference type="ChEBI" id="CHEBI:61717"/>
        <label>1</label>
    </ligand>
    <ligandPart>
        <name>Fe</name>
        <dbReference type="ChEBI" id="CHEBI:18248"/>
    </ligandPart>
</feature>
<feature type="binding site" description="axial binding residue" evidence="9">
    <location>
        <position position="231"/>
    </location>
    <ligand>
        <name>heme c</name>
        <dbReference type="ChEBI" id="CHEBI:61717"/>
        <label>2</label>
    </ligand>
    <ligandPart>
        <name>Fe</name>
        <dbReference type="ChEBI" id="CHEBI:18248"/>
    </ligandPart>
</feature>
<feature type="binding site" description="covalent" evidence="8">
    <location>
        <position position="227"/>
    </location>
    <ligand>
        <name>heme c</name>
        <dbReference type="ChEBI" id="CHEBI:61717"/>
        <label>2</label>
    </ligand>
</feature>
<dbReference type="PANTHER" id="PTHR30600">
    <property type="entry name" value="CYTOCHROME C PEROXIDASE-RELATED"/>
    <property type="match status" value="1"/>
</dbReference>
<evidence type="ECO:0000256" key="1">
    <source>
        <dbReference type="ARBA" id="ARBA00004418"/>
    </source>
</evidence>
<dbReference type="InterPro" id="IPR009056">
    <property type="entry name" value="Cyt_c-like_dom"/>
</dbReference>
<evidence type="ECO:0000313" key="12">
    <source>
        <dbReference type="EMBL" id="POZ62073.1"/>
    </source>
</evidence>
<dbReference type="Pfam" id="PF03150">
    <property type="entry name" value="CCP_MauG"/>
    <property type="match status" value="1"/>
</dbReference>
<reference evidence="13" key="1">
    <citation type="submission" date="2018-02" db="EMBL/GenBank/DDBJ databases">
        <authorList>
            <person name="O'Hara-Hanley K."/>
            <person name="Soby S."/>
        </authorList>
    </citation>
    <scope>NUCLEOTIDE SEQUENCE [LARGE SCALE GENOMIC DNA]</scope>
    <source>
        <strain evidence="13">MWU14-2602</strain>
    </source>
</reference>
<dbReference type="InterPro" id="IPR023929">
    <property type="entry name" value="MbnH-like"/>
</dbReference>
<sequence>MKPCAALLLTGLLAACGREAAPPPAPVEDWQWQLPPGVAPPPVPADNAMSQAKFELGRRLFYDKRLSGKGTISCASCHPQDKAFSDSAALSRGGTGERTLRNAQPLANVAWRKSYTWANYSLTTLERQMDGPLFRTEPVEMGINDGNLPTVLARLDADPLYLRAFASVFPGEEKPLSLANIVKAIATFERGIVSFDSRYDRYQAGQAQLSAAELRGLKLFRADKSQCLRCHGSPDFDDQMAGHGDGLSFHNIGLYNADGKGSYPFPNRGTLELSGRPADMGRFRSPSLRNAALTAPYMHDGSVATLEEAVRIHADHGRDNGKTGDGRRNPWKDPAMDHIRLTPAEQADIVAFLKTLSDETLTRNPRLADPFAADKTAARP</sequence>
<name>A0A2S5DG62_9NEIS</name>
<dbReference type="RefSeq" id="WP_103902641.1">
    <property type="nucleotide sequence ID" value="NZ_PQWB01000037.1"/>
</dbReference>
<feature type="domain" description="Cytochrome c" evidence="11">
    <location>
        <begin position="52"/>
        <end position="189"/>
    </location>
</feature>
<keyword evidence="13" id="KW-1185">Reference proteome</keyword>
<evidence type="ECO:0000256" key="4">
    <source>
        <dbReference type="ARBA" id="ARBA00022729"/>
    </source>
</evidence>
<proteinExistence type="predicted"/>
<feature type="signal peptide" evidence="10">
    <location>
        <begin position="1"/>
        <end position="20"/>
    </location>
</feature>
<evidence type="ECO:0000256" key="8">
    <source>
        <dbReference type="PIRSR" id="PIRSR000294-1"/>
    </source>
</evidence>
<evidence type="ECO:0000256" key="10">
    <source>
        <dbReference type="SAM" id="SignalP"/>
    </source>
</evidence>
<keyword evidence="6" id="KW-0560">Oxidoreductase</keyword>
<feature type="binding site" description="covalent" evidence="8">
    <location>
        <position position="77"/>
    </location>
    <ligand>
        <name>heme c</name>
        <dbReference type="ChEBI" id="CHEBI:61717"/>
        <label>1</label>
    </ligand>
</feature>
<keyword evidence="3 9" id="KW-0479">Metal-binding</keyword>
<dbReference type="Gene3D" id="1.10.760.10">
    <property type="entry name" value="Cytochrome c-like domain"/>
    <property type="match status" value="2"/>
</dbReference>
<evidence type="ECO:0000313" key="13">
    <source>
        <dbReference type="Proteomes" id="UP000237082"/>
    </source>
</evidence>
<protein>
    <submittedName>
        <fullName evidence="12">Di-heme enzyme</fullName>
    </submittedName>
</protein>
<feature type="binding site" description="covalent" evidence="8">
    <location>
        <position position="74"/>
    </location>
    <ligand>
        <name>heme c</name>
        <dbReference type="ChEBI" id="CHEBI:61717"/>
        <label>1</label>
    </ligand>
</feature>
<keyword evidence="5" id="KW-0574">Periplasm</keyword>
<keyword evidence="7 9" id="KW-0408">Iron</keyword>
<dbReference type="GO" id="GO:0009055">
    <property type="term" value="F:electron transfer activity"/>
    <property type="evidence" value="ECO:0007669"/>
    <property type="project" value="InterPro"/>
</dbReference>
<dbReference type="SUPFAM" id="SSF46626">
    <property type="entry name" value="Cytochrome c"/>
    <property type="match status" value="2"/>
</dbReference>
<evidence type="ECO:0000256" key="5">
    <source>
        <dbReference type="ARBA" id="ARBA00022764"/>
    </source>
</evidence>
<dbReference type="AlphaFoldDB" id="A0A2S5DG62"/>
<dbReference type="GO" id="GO:0020037">
    <property type="term" value="F:heme binding"/>
    <property type="evidence" value="ECO:0007669"/>
    <property type="project" value="InterPro"/>
</dbReference>
<evidence type="ECO:0000256" key="9">
    <source>
        <dbReference type="PIRSR" id="PIRSR000294-2"/>
    </source>
</evidence>
<comment type="PTM">
    <text evidence="8">Binds 2 heme groups per subunit.</text>
</comment>
<evidence type="ECO:0000256" key="3">
    <source>
        <dbReference type="ARBA" id="ARBA00022723"/>
    </source>
</evidence>
<evidence type="ECO:0000256" key="6">
    <source>
        <dbReference type="ARBA" id="ARBA00023002"/>
    </source>
</evidence>
<accession>A0A2S5DG62</accession>
<evidence type="ECO:0000256" key="7">
    <source>
        <dbReference type="ARBA" id="ARBA00023004"/>
    </source>
</evidence>
<dbReference type="PROSITE" id="PS51257">
    <property type="entry name" value="PROKAR_LIPOPROTEIN"/>
    <property type="match status" value="1"/>
</dbReference>
<feature type="binding site" description="covalent" evidence="8">
    <location>
        <position position="230"/>
    </location>
    <ligand>
        <name>heme c</name>
        <dbReference type="ChEBI" id="CHEBI:61717"/>
        <label>2</label>
    </ligand>
</feature>
<comment type="subcellular location">
    <subcellularLocation>
        <location evidence="1">Periplasm</location>
    </subcellularLocation>
</comment>
<feature type="chain" id="PRO_5015707935" evidence="10">
    <location>
        <begin position="21"/>
        <end position="380"/>
    </location>
</feature>
<dbReference type="InterPro" id="IPR026259">
    <property type="entry name" value="MauG/Cytc_peroxidase"/>
</dbReference>
<dbReference type="PIRSF" id="PIRSF000294">
    <property type="entry name" value="Cytochrome-c_peroxidase"/>
    <property type="match status" value="1"/>
</dbReference>
<dbReference type="EMBL" id="PQWB01000037">
    <property type="protein sequence ID" value="POZ62073.1"/>
    <property type="molecule type" value="Genomic_DNA"/>
</dbReference>
<dbReference type="NCBIfam" id="TIGR04039">
    <property type="entry name" value="MXAN_0977_Heme2"/>
    <property type="match status" value="1"/>
</dbReference>
<dbReference type="GO" id="GO:0004130">
    <property type="term" value="F:cytochrome-c peroxidase activity"/>
    <property type="evidence" value="ECO:0007669"/>
    <property type="project" value="TreeGrafter"/>
</dbReference>
<dbReference type="InterPro" id="IPR036909">
    <property type="entry name" value="Cyt_c-like_dom_sf"/>
</dbReference>
<dbReference type="Pfam" id="PF00034">
    <property type="entry name" value="Cytochrom_C"/>
    <property type="match status" value="1"/>
</dbReference>
<dbReference type="InterPro" id="IPR051395">
    <property type="entry name" value="Cytochrome_c_Peroxidase/MauG"/>
</dbReference>
<dbReference type="OrthoDB" id="9805202at2"/>
<feature type="domain" description="Cytochrome c" evidence="11">
    <location>
        <begin position="211"/>
        <end position="357"/>
    </location>
</feature>
<evidence type="ECO:0000259" key="11">
    <source>
        <dbReference type="PROSITE" id="PS51007"/>
    </source>
</evidence>
<comment type="cofactor">
    <cofactor evidence="8">
        <name>heme</name>
        <dbReference type="ChEBI" id="CHEBI:30413"/>
    </cofactor>
    <text evidence="8">Binds 2 heme groups.</text>
</comment>
<dbReference type="GO" id="GO:0042597">
    <property type="term" value="C:periplasmic space"/>
    <property type="evidence" value="ECO:0007669"/>
    <property type="project" value="UniProtKB-SubCell"/>
</dbReference>
<dbReference type="PROSITE" id="PS51007">
    <property type="entry name" value="CYTC"/>
    <property type="match status" value="2"/>
</dbReference>
<dbReference type="Proteomes" id="UP000237082">
    <property type="component" value="Unassembled WGS sequence"/>
</dbReference>
<evidence type="ECO:0000256" key="2">
    <source>
        <dbReference type="ARBA" id="ARBA00022617"/>
    </source>
</evidence>
<gene>
    <name evidence="12" type="ORF">C2I19_10475</name>
</gene>